<sequence length="130" mass="15146">MEVCLSIEVRSTEIDVMGHVNNAKYLEYLEWGREEWYNQVKLPFDEFKAMGVGTVTVSIHIQYRKEAKQGDRLTIQTKPLRCGKSSFVFFQEIKNEKGEVVADAEVISVTIDLENRKSKPLPELLRRYFD</sequence>
<protein>
    <submittedName>
        <fullName evidence="3">YbgC/FadM family acyl-CoA thioesterase</fullName>
        <ecNumber evidence="3">3.1.2.-</ecNumber>
    </submittedName>
</protein>
<dbReference type="EMBL" id="WUUL01000005">
    <property type="protein sequence ID" value="MXQ53906.1"/>
    <property type="molecule type" value="Genomic_DNA"/>
</dbReference>
<evidence type="ECO:0000313" key="3">
    <source>
        <dbReference type="EMBL" id="MXQ53906.1"/>
    </source>
</evidence>
<name>A0A6I4VVP1_9BACL</name>
<organism evidence="3 4">
    <name type="scientific">Shimazuella alba</name>
    <dbReference type="NCBI Taxonomy" id="2690964"/>
    <lineage>
        <taxon>Bacteria</taxon>
        <taxon>Bacillati</taxon>
        <taxon>Bacillota</taxon>
        <taxon>Bacilli</taxon>
        <taxon>Bacillales</taxon>
        <taxon>Thermoactinomycetaceae</taxon>
        <taxon>Shimazuella</taxon>
    </lineage>
</organism>
<dbReference type="Pfam" id="PF13279">
    <property type="entry name" value="4HBT_2"/>
    <property type="match status" value="1"/>
</dbReference>
<proteinExistence type="inferred from homology"/>
<dbReference type="PANTHER" id="PTHR31793">
    <property type="entry name" value="4-HYDROXYBENZOYL-COA THIOESTERASE FAMILY MEMBER"/>
    <property type="match status" value="1"/>
</dbReference>
<dbReference type="AlphaFoldDB" id="A0A6I4VVP1"/>
<dbReference type="GO" id="GO:0047617">
    <property type="term" value="F:fatty acyl-CoA hydrolase activity"/>
    <property type="evidence" value="ECO:0007669"/>
    <property type="project" value="TreeGrafter"/>
</dbReference>
<dbReference type="InterPro" id="IPR029069">
    <property type="entry name" value="HotDog_dom_sf"/>
</dbReference>
<dbReference type="CDD" id="cd00586">
    <property type="entry name" value="4HBT"/>
    <property type="match status" value="1"/>
</dbReference>
<dbReference type="SUPFAM" id="SSF54637">
    <property type="entry name" value="Thioesterase/thiol ester dehydrase-isomerase"/>
    <property type="match status" value="1"/>
</dbReference>
<keyword evidence="4" id="KW-1185">Reference proteome</keyword>
<evidence type="ECO:0000313" key="4">
    <source>
        <dbReference type="Proteomes" id="UP000430692"/>
    </source>
</evidence>
<dbReference type="EC" id="3.1.2.-" evidence="3"/>
<accession>A0A6I4VVP1</accession>
<comment type="similarity">
    <text evidence="1">Belongs to the 4-hydroxybenzoyl-CoA thioesterase family.</text>
</comment>
<dbReference type="Proteomes" id="UP000430692">
    <property type="component" value="Unassembled WGS sequence"/>
</dbReference>
<keyword evidence="2 3" id="KW-0378">Hydrolase</keyword>
<reference evidence="3 4" key="1">
    <citation type="submission" date="2019-12" db="EMBL/GenBank/DDBJ databases">
        <title>Whole-genome analyses of novel actinobacteria.</title>
        <authorList>
            <person name="Sahin N."/>
            <person name="Saygin H."/>
        </authorList>
    </citation>
    <scope>NUCLEOTIDE SEQUENCE [LARGE SCALE GENOMIC DNA]</scope>
    <source>
        <strain evidence="3 4">KC615</strain>
    </source>
</reference>
<evidence type="ECO:0000256" key="2">
    <source>
        <dbReference type="ARBA" id="ARBA00022801"/>
    </source>
</evidence>
<dbReference type="InterPro" id="IPR050563">
    <property type="entry name" value="4-hydroxybenzoyl-CoA_TE"/>
</dbReference>
<dbReference type="PIRSF" id="PIRSF003230">
    <property type="entry name" value="YbgC"/>
    <property type="match status" value="1"/>
</dbReference>
<dbReference type="PANTHER" id="PTHR31793:SF27">
    <property type="entry name" value="NOVEL THIOESTERASE SUPERFAMILY DOMAIN AND SAPOSIN A-TYPE DOMAIN CONTAINING PROTEIN (0610012H03RIK)"/>
    <property type="match status" value="1"/>
</dbReference>
<gene>
    <name evidence="3" type="ORF">GSM42_09275</name>
</gene>
<dbReference type="Gene3D" id="3.10.129.10">
    <property type="entry name" value="Hotdog Thioesterase"/>
    <property type="match status" value="1"/>
</dbReference>
<comment type="caution">
    <text evidence="3">The sequence shown here is derived from an EMBL/GenBank/DDBJ whole genome shotgun (WGS) entry which is preliminary data.</text>
</comment>
<dbReference type="NCBIfam" id="TIGR00051">
    <property type="entry name" value="YbgC/FadM family acyl-CoA thioesterase"/>
    <property type="match status" value="1"/>
</dbReference>
<evidence type="ECO:0000256" key="1">
    <source>
        <dbReference type="ARBA" id="ARBA00005953"/>
    </source>
</evidence>
<dbReference type="InterPro" id="IPR006684">
    <property type="entry name" value="YbgC/YbaW"/>
</dbReference>
<dbReference type="RefSeq" id="WP_160801264.1">
    <property type="nucleotide sequence ID" value="NZ_WUUL01000005.1"/>
</dbReference>